<accession>A0A839EH12</accession>
<gene>
    <name evidence="2" type="ORF">FHX53_002462</name>
</gene>
<protein>
    <recommendedName>
        <fullName evidence="1">YdhG-like domain-containing protein</fullName>
    </recommendedName>
</protein>
<organism evidence="2 3">
    <name type="scientific">Microcella alkalica</name>
    <dbReference type="NCBI Taxonomy" id="355930"/>
    <lineage>
        <taxon>Bacteria</taxon>
        <taxon>Bacillati</taxon>
        <taxon>Actinomycetota</taxon>
        <taxon>Actinomycetes</taxon>
        <taxon>Micrococcales</taxon>
        <taxon>Microbacteriaceae</taxon>
        <taxon>Microcella</taxon>
    </lineage>
</organism>
<dbReference type="AlphaFoldDB" id="A0A839EH12"/>
<feature type="domain" description="YdhG-like" evidence="1">
    <location>
        <begin position="25"/>
        <end position="125"/>
    </location>
</feature>
<comment type="caution">
    <text evidence="2">The sequence shown here is derived from an EMBL/GenBank/DDBJ whole genome shotgun (WGS) entry which is preliminary data.</text>
</comment>
<evidence type="ECO:0000313" key="3">
    <source>
        <dbReference type="Proteomes" id="UP000585905"/>
    </source>
</evidence>
<reference evidence="2 3" key="1">
    <citation type="submission" date="2020-07" db="EMBL/GenBank/DDBJ databases">
        <title>Sequencing the genomes of 1000 actinobacteria strains.</title>
        <authorList>
            <person name="Klenk H.-P."/>
        </authorList>
    </citation>
    <scope>NUCLEOTIDE SEQUENCE [LARGE SCALE GENOMIC DNA]</scope>
    <source>
        <strain evidence="2 3">DSM 19663</strain>
    </source>
</reference>
<sequence length="136" mass="14785">MSQKTLPTDVPVDEFLATLDARRGAEGAELVELFRSVTGAEPVMWGPSMVGFGEYEYHYASGHSGVWPRAAFSPRKAKLSLYGLQSHPGAAALLPRLGPHTAGVDCVYVTRLDAIDRDVLRELVRLSWSVTEDAAV</sequence>
<dbReference type="RefSeq" id="WP_182491627.1">
    <property type="nucleotide sequence ID" value="NZ_BAAAOV010000008.1"/>
</dbReference>
<name>A0A839EH12_9MICO</name>
<evidence type="ECO:0000259" key="1">
    <source>
        <dbReference type="Pfam" id="PF08818"/>
    </source>
</evidence>
<evidence type="ECO:0000313" key="2">
    <source>
        <dbReference type="EMBL" id="MBA8848848.1"/>
    </source>
</evidence>
<dbReference type="EMBL" id="JACGWX010000008">
    <property type="protein sequence ID" value="MBA8848848.1"/>
    <property type="molecule type" value="Genomic_DNA"/>
</dbReference>
<keyword evidence="3" id="KW-1185">Reference proteome</keyword>
<dbReference type="Pfam" id="PF08818">
    <property type="entry name" value="DUF1801"/>
    <property type="match status" value="1"/>
</dbReference>
<dbReference type="Proteomes" id="UP000585905">
    <property type="component" value="Unassembled WGS sequence"/>
</dbReference>
<proteinExistence type="predicted"/>
<dbReference type="InterPro" id="IPR014922">
    <property type="entry name" value="YdhG-like"/>
</dbReference>